<dbReference type="Proteomes" id="UP000521676">
    <property type="component" value="Unassembled WGS sequence"/>
</dbReference>
<dbReference type="AlphaFoldDB" id="A0A8T7M3D6"/>
<keyword evidence="1" id="KW-0812">Transmembrane</keyword>
<dbReference type="EMBL" id="JACATZ010000001">
    <property type="protein sequence ID" value="NWJ46446.1"/>
    <property type="molecule type" value="Genomic_DNA"/>
</dbReference>
<dbReference type="Proteomes" id="UP001431572">
    <property type="component" value="Chromosome 1"/>
</dbReference>
<accession>A0A8T7M3D6</accession>
<keyword evidence="1" id="KW-0472">Membrane</keyword>
<reference evidence="2 4" key="1">
    <citation type="submission" date="2020-06" db="EMBL/GenBank/DDBJ databases">
        <title>Anoxygenic phototrophic Chloroflexota member uses a Type I reaction center.</title>
        <authorList>
            <person name="Tsuji J.M."/>
            <person name="Shaw N.A."/>
            <person name="Nagashima S."/>
            <person name="Venkiteswaran J."/>
            <person name="Schiff S.L."/>
            <person name="Hanada S."/>
            <person name="Tank M."/>
            <person name="Neufeld J.D."/>
        </authorList>
    </citation>
    <scope>NUCLEOTIDE SEQUENCE [LARGE SCALE GENOMIC DNA]</scope>
    <source>
        <strain evidence="2">L227-S17</strain>
    </source>
</reference>
<dbReference type="EMBL" id="CP128399">
    <property type="protein sequence ID" value="WJW65814.1"/>
    <property type="molecule type" value="Genomic_DNA"/>
</dbReference>
<evidence type="ECO:0000256" key="1">
    <source>
        <dbReference type="SAM" id="Phobius"/>
    </source>
</evidence>
<feature type="transmembrane region" description="Helical" evidence="1">
    <location>
        <begin position="12"/>
        <end position="31"/>
    </location>
</feature>
<evidence type="ECO:0000313" key="3">
    <source>
        <dbReference type="EMBL" id="WJW65814.1"/>
    </source>
</evidence>
<evidence type="ECO:0000313" key="2">
    <source>
        <dbReference type="EMBL" id="NWJ46446.1"/>
    </source>
</evidence>
<dbReference type="RefSeq" id="WP_341467699.1">
    <property type="nucleotide sequence ID" value="NZ_CP128399.1"/>
</dbReference>
<evidence type="ECO:0000313" key="4">
    <source>
        <dbReference type="Proteomes" id="UP000521676"/>
    </source>
</evidence>
<keyword evidence="1" id="KW-1133">Transmembrane helix</keyword>
<keyword evidence="5" id="KW-1185">Reference proteome</keyword>
<organism evidence="2 4">
    <name type="scientific">Candidatus Chlorohelix allophototropha</name>
    <dbReference type="NCBI Taxonomy" id="3003348"/>
    <lineage>
        <taxon>Bacteria</taxon>
        <taxon>Bacillati</taxon>
        <taxon>Chloroflexota</taxon>
        <taxon>Chloroflexia</taxon>
        <taxon>Candidatus Chloroheliales</taxon>
        <taxon>Candidatus Chloroheliaceae</taxon>
        <taxon>Candidatus Chlorohelix</taxon>
    </lineage>
</organism>
<proteinExistence type="predicted"/>
<name>A0A8T7M3D6_9CHLR</name>
<gene>
    <name evidence="2" type="ORF">HXX08_11255</name>
    <name evidence="3" type="ORF">OZ401_001593</name>
</gene>
<reference evidence="3" key="2">
    <citation type="journal article" date="2024" name="Nature">
        <title>Anoxygenic phototroph of the Chloroflexota uses a type I reaction centre.</title>
        <authorList>
            <person name="Tsuji J.M."/>
            <person name="Shaw N.A."/>
            <person name="Nagashima S."/>
            <person name="Venkiteswaran J.J."/>
            <person name="Schiff S.L."/>
            <person name="Watanabe T."/>
            <person name="Fukui M."/>
            <person name="Hanada S."/>
            <person name="Tank M."/>
            <person name="Neufeld J.D."/>
        </authorList>
    </citation>
    <scope>NUCLEOTIDE SEQUENCE</scope>
    <source>
        <strain evidence="3">L227-S17</strain>
    </source>
</reference>
<sequence length="95" mass="10400">MTSNPKVNTTAFIVIGFLLITAFVMAGYLLSYTQPERIIEREITTTPIATITPLPTAYPLVTPATAIAVMLPGKQVQSVTCYDYNQDTSCTVRLK</sequence>
<protein>
    <submittedName>
        <fullName evidence="2">Uncharacterized protein</fullName>
    </submittedName>
</protein>
<evidence type="ECO:0000313" key="5">
    <source>
        <dbReference type="Proteomes" id="UP001431572"/>
    </source>
</evidence>